<dbReference type="Ensembl" id="ENSLCNT00005022837.1">
    <property type="protein sequence ID" value="ENSLCNP00005020400.1"/>
    <property type="gene ID" value="ENSLCNG00005013328.1"/>
</dbReference>
<proteinExistence type="predicted"/>
<evidence type="ECO:0000313" key="2">
    <source>
        <dbReference type="Proteomes" id="UP000472241"/>
    </source>
</evidence>
<sequence length="101" mass="10799">MLPCGPVGATVDGLRPLCGCLPPSLRPLWDQEMSCYTFLSVSSPCGVYSNGSGAVQLVIRIPTAGSFSLTGKVKCLQNFLQANFCKLKHPLVIVLTQTSRI</sequence>
<accession>A0A667H2Q2</accession>
<reference evidence="1" key="2">
    <citation type="submission" date="2025-09" db="UniProtKB">
        <authorList>
            <consortium name="Ensembl"/>
        </authorList>
    </citation>
    <scope>IDENTIFICATION</scope>
</reference>
<protein>
    <submittedName>
        <fullName evidence="1">Uncharacterized protein</fullName>
    </submittedName>
</protein>
<dbReference type="Proteomes" id="UP000472241">
    <property type="component" value="Unplaced"/>
</dbReference>
<dbReference type="AlphaFoldDB" id="A0A667H2Q2"/>
<reference evidence="1" key="1">
    <citation type="submission" date="2025-08" db="UniProtKB">
        <authorList>
            <consortium name="Ensembl"/>
        </authorList>
    </citation>
    <scope>IDENTIFICATION</scope>
</reference>
<keyword evidence="2" id="KW-1185">Reference proteome</keyword>
<organism evidence="1 2">
    <name type="scientific">Lynx canadensis</name>
    <name type="common">Canada lynx</name>
    <name type="synonym">Felis canadensis</name>
    <dbReference type="NCBI Taxonomy" id="61383"/>
    <lineage>
        <taxon>Eukaryota</taxon>
        <taxon>Metazoa</taxon>
        <taxon>Chordata</taxon>
        <taxon>Craniata</taxon>
        <taxon>Vertebrata</taxon>
        <taxon>Euteleostomi</taxon>
        <taxon>Mammalia</taxon>
        <taxon>Eutheria</taxon>
        <taxon>Laurasiatheria</taxon>
        <taxon>Carnivora</taxon>
        <taxon>Feliformia</taxon>
        <taxon>Felidae</taxon>
        <taxon>Felinae</taxon>
        <taxon>Lynx</taxon>
    </lineage>
</organism>
<evidence type="ECO:0000313" key="1">
    <source>
        <dbReference type="Ensembl" id="ENSLCNP00005020400.1"/>
    </source>
</evidence>
<name>A0A667H2Q2_LYNCA</name>